<evidence type="ECO:0000256" key="3">
    <source>
        <dbReference type="ARBA" id="ARBA00023125"/>
    </source>
</evidence>
<dbReference type="InterPro" id="IPR013762">
    <property type="entry name" value="Integrase-like_cat_sf"/>
</dbReference>
<reference evidence="6 7" key="1">
    <citation type="journal article" date="2012" name="J. Bacteriol.">
        <title>Draft Genome Sequence of Plant Growth-Promoting Rhizobium Mesorhizobium amorphae, Isolated from Zinc-Lead Mine Tailings.</title>
        <authorList>
            <person name="Hao X."/>
            <person name="Lin Y."/>
            <person name="Johnstone L."/>
            <person name="Baltrus D.A."/>
            <person name="Miller S.J."/>
            <person name="Wei G."/>
            <person name="Rensing C."/>
        </authorList>
    </citation>
    <scope>NUCLEOTIDE SEQUENCE [LARGE SCALE GENOMIC DNA]</scope>
    <source>
        <strain evidence="6 7">CCNWGS0123</strain>
    </source>
</reference>
<dbReference type="InterPro" id="IPR025166">
    <property type="entry name" value="Integrase_DNA_bind_dom"/>
</dbReference>
<dbReference type="EMBL" id="AGSN01000239">
    <property type="protein sequence ID" value="EHH03493.1"/>
    <property type="molecule type" value="Genomic_DNA"/>
</dbReference>
<dbReference type="InterPro" id="IPR038488">
    <property type="entry name" value="Integrase_DNA-bd_sf"/>
</dbReference>
<evidence type="ECO:0000256" key="2">
    <source>
        <dbReference type="ARBA" id="ARBA00022908"/>
    </source>
</evidence>
<dbReference type="PANTHER" id="PTHR30629:SF2">
    <property type="entry name" value="PROPHAGE INTEGRASE INTS-RELATED"/>
    <property type="match status" value="1"/>
</dbReference>
<dbReference type="SUPFAM" id="SSF56349">
    <property type="entry name" value="DNA breaking-rejoining enzymes"/>
    <property type="match status" value="1"/>
</dbReference>
<sequence length="415" mass="46454">MALTSKRIAKLNAPGRYRDPETRGLYLQVGRAGTKSWLLRYELNGRERFHGLGSLGDFSLKEARERARAARQKLADGIDPIDARRAARAALAVEAAKAITFEKAARQYSEQNEPRWKNSKAAAQFLSTMRDYVFPVFGNVSVAHVDTGLVLKALEREHPQRHGKSIWRAVPETANRVRGRIENVLDWATTRGYREGDNPARWRGHLENVLTARGQIQRVQHHAAMAYVELPPFIAALAERDGVAAQALEFTILTAARTGEVLGATWDEIDLDGMVWTIPAGRMKAGKEHRVPLSDRTCQILKWLPREKGNSFVFIGARTNGMSNMAMAAVLKRMGRKDVTVHGFRSTFRDWAAELTGYPNHVVEQALAHTIGNAVERAYRRGDLFEKRVRLMADWARFCQSPAPVGKVVPMRAAG</sequence>
<dbReference type="PANTHER" id="PTHR30629">
    <property type="entry name" value="PROPHAGE INTEGRASE"/>
    <property type="match status" value="1"/>
</dbReference>
<dbReference type="Pfam" id="PF00589">
    <property type="entry name" value="Phage_integrase"/>
    <property type="match status" value="1"/>
</dbReference>
<comment type="similarity">
    <text evidence="1">Belongs to the 'phage' integrase family.</text>
</comment>
<dbReference type="PROSITE" id="PS51898">
    <property type="entry name" value="TYR_RECOMBINASE"/>
    <property type="match status" value="1"/>
</dbReference>
<evidence type="ECO:0000256" key="4">
    <source>
        <dbReference type="ARBA" id="ARBA00023172"/>
    </source>
</evidence>
<dbReference type="Gene3D" id="1.10.443.10">
    <property type="entry name" value="Intergrase catalytic core"/>
    <property type="match status" value="1"/>
</dbReference>
<dbReference type="RefSeq" id="WP_006206361.1">
    <property type="nucleotide sequence ID" value="NZ_AGSN01000239.1"/>
</dbReference>
<feature type="domain" description="Tyr recombinase" evidence="5">
    <location>
        <begin position="220"/>
        <end position="394"/>
    </location>
</feature>
<evidence type="ECO:0000256" key="1">
    <source>
        <dbReference type="ARBA" id="ARBA00008857"/>
    </source>
</evidence>
<gene>
    <name evidence="6" type="ORF">MEA186_32862</name>
</gene>
<dbReference type="GO" id="GO:0015074">
    <property type="term" value="P:DNA integration"/>
    <property type="evidence" value="ECO:0007669"/>
    <property type="project" value="UniProtKB-KW"/>
</dbReference>
<evidence type="ECO:0000313" key="6">
    <source>
        <dbReference type="EMBL" id="EHH03493.1"/>
    </source>
</evidence>
<keyword evidence="3" id="KW-0238">DNA-binding</keyword>
<protein>
    <submittedName>
        <fullName evidence="6">Integrase family protein</fullName>
    </submittedName>
</protein>
<dbReference type="CDD" id="cd00801">
    <property type="entry name" value="INT_P4_C"/>
    <property type="match status" value="1"/>
</dbReference>
<dbReference type="KEGG" id="mamo:A6B35_02435"/>
<organism evidence="6 7">
    <name type="scientific">Mesorhizobium amorphae CCNWGS0123</name>
    <dbReference type="NCBI Taxonomy" id="1082933"/>
    <lineage>
        <taxon>Bacteria</taxon>
        <taxon>Pseudomonadati</taxon>
        <taxon>Pseudomonadota</taxon>
        <taxon>Alphaproteobacteria</taxon>
        <taxon>Hyphomicrobiales</taxon>
        <taxon>Phyllobacteriaceae</taxon>
        <taxon>Mesorhizobium</taxon>
    </lineage>
</organism>
<keyword evidence="2" id="KW-0229">DNA integration</keyword>
<dbReference type="InterPro" id="IPR002104">
    <property type="entry name" value="Integrase_catalytic"/>
</dbReference>
<dbReference type="Gene3D" id="3.30.160.390">
    <property type="entry name" value="Integrase, DNA-binding domain"/>
    <property type="match status" value="1"/>
</dbReference>
<dbReference type="InterPro" id="IPR053876">
    <property type="entry name" value="Phage_int_M"/>
</dbReference>
<dbReference type="PATRIC" id="fig|1082933.3.peg.6370"/>
<accession>G6YKN7</accession>
<dbReference type="AlphaFoldDB" id="G6YKN7"/>
<dbReference type="OrthoDB" id="9795573at2"/>
<dbReference type="Proteomes" id="UP000002949">
    <property type="component" value="Unassembled WGS sequence"/>
</dbReference>
<dbReference type="Pfam" id="PF13356">
    <property type="entry name" value="Arm-DNA-bind_3"/>
    <property type="match status" value="1"/>
</dbReference>
<dbReference type="GO" id="GO:0003677">
    <property type="term" value="F:DNA binding"/>
    <property type="evidence" value="ECO:0007669"/>
    <property type="project" value="UniProtKB-KW"/>
</dbReference>
<dbReference type="Pfam" id="PF22022">
    <property type="entry name" value="Phage_int_M"/>
    <property type="match status" value="1"/>
</dbReference>
<evidence type="ECO:0000259" key="5">
    <source>
        <dbReference type="PROSITE" id="PS51898"/>
    </source>
</evidence>
<dbReference type="Gene3D" id="1.10.150.130">
    <property type="match status" value="1"/>
</dbReference>
<dbReference type="eggNOG" id="COG0582">
    <property type="taxonomic scope" value="Bacteria"/>
</dbReference>
<dbReference type="InterPro" id="IPR011010">
    <property type="entry name" value="DNA_brk_join_enz"/>
</dbReference>
<evidence type="ECO:0000313" key="7">
    <source>
        <dbReference type="Proteomes" id="UP000002949"/>
    </source>
</evidence>
<dbReference type="STRING" id="1082933.A6B35_02435"/>
<dbReference type="InterPro" id="IPR010998">
    <property type="entry name" value="Integrase_recombinase_N"/>
</dbReference>
<keyword evidence="7" id="KW-1185">Reference proteome</keyword>
<name>G6YKN7_9HYPH</name>
<dbReference type="InterPro" id="IPR050808">
    <property type="entry name" value="Phage_Integrase"/>
</dbReference>
<keyword evidence="4" id="KW-0233">DNA recombination</keyword>
<dbReference type="GO" id="GO:0006310">
    <property type="term" value="P:DNA recombination"/>
    <property type="evidence" value="ECO:0007669"/>
    <property type="project" value="UniProtKB-KW"/>
</dbReference>
<proteinExistence type="inferred from homology"/>